<reference evidence="6 7" key="1">
    <citation type="journal article" date="2019" name="Int. J. Syst. Evol. Microbiol.">
        <title>The Global Catalogue of Microorganisms (GCM) 10K type strain sequencing project: providing services to taxonomists for standard genome sequencing and annotation.</title>
        <authorList>
            <consortium name="The Broad Institute Genomics Platform"/>
            <consortium name="The Broad Institute Genome Sequencing Center for Infectious Disease"/>
            <person name="Wu L."/>
            <person name="Ma J."/>
        </authorList>
    </citation>
    <scope>NUCLEOTIDE SEQUENCE [LARGE SCALE GENOMIC DNA]</scope>
    <source>
        <strain evidence="6 7">JCM 14969</strain>
    </source>
</reference>
<dbReference type="InterPro" id="IPR008979">
    <property type="entry name" value="Galactose-bd-like_sf"/>
</dbReference>
<dbReference type="InterPro" id="IPR052720">
    <property type="entry name" value="Glycosyl_hydrolase_97"/>
</dbReference>
<dbReference type="Pfam" id="PF14508">
    <property type="entry name" value="GH97_N"/>
    <property type="match status" value="1"/>
</dbReference>
<dbReference type="Pfam" id="PF10566">
    <property type="entry name" value="Glyco_hydro_97"/>
    <property type="match status" value="1"/>
</dbReference>
<dbReference type="PANTHER" id="PTHR35803">
    <property type="entry name" value="GLUCAN 1,4-ALPHA-GLUCOSIDASE SUSB-RELATED"/>
    <property type="match status" value="1"/>
</dbReference>
<feature type="region of interest" description="Disordered" evidence="3">
    <location>
        <begin position="731"/>
        <end position="757"/>
    </location>
</feature>
<dbReference type="SMART" id="SM00776">
    <property type="entry name" value="NPCBM"/>
    <property type="match status" value="1"/>
</dbReference>
<proteinExistence type="predicted"/>
<feature type="chain" id="PRO_5047476446" description="Glycosyl hydrolase family 98 putative carbohydrate-binding module domain-containing protein" evidence="4">
    <location>
        <begin position="23"/>
        <end position="867"/>
    </location>
</feature>
<keyword evidence="7" id="KW-1185">Reference proteome</keyword>
<dbReference type="Gene3D" id="3.20.20.70">
    <property type="entry name" value="Aldolase class I"/>
    <property type="match status" value="1"/>
</dbReference>
<evidence type="ECO:0000256" key="4">
    <source>
        <dbReference type="SAM" id="SignalP"/>
    </source>
</evidence>
<accession>A0ABN2EFX2</accession>
<comment type="caution">
    <text evidence="6">The sequence shown here is derived from an EMBL/GenBank/DDBJ whole genome shotgun (WGS) entry which is preliminary data.</text>
</comment>
<dbReference type="Pfam" id="PF14509">
    <property type="entry name" value="GH97_C"/>
    <property type="match status" value="1"/>
</dbReference>
<dbReference type="InterPro" id="IPR013222">
    <property type="entry name" value="Glyco_hyd_98_carb-bd"/>
</dbReference>
<dbReference type="SUPFAM" id="SSF51445">
    <property type="entry name" value="(Trans)glycosidases"/>
    <property type="match status" value="1"/>
</dbReference>
<dbReference type="InterPro" id="IPR013785">
    <property type="entry name" value="Aldolase_TIM"/>
</dbReference>
<dbReference type="PANTHER" id="PTHR35803:SF2">
    <property type="entry name" value="RETAINING ALPHA-GALACTOSIDASE"/>
    <property type="match status" value="1"/>
</dbReference>
<gene>
    <name evidence="6" type="ORF">GCM10009789_69580</name>
</gene>
<evidence type="ECO:0000256" key="1">
    <source>
        <dbReference type="ARBA" id="ARBA00022801"/>
    </source>
</evidence>
<keyword evidence="2" id="KW-0326">Glycosidase</keyword>
<organism evidence="6 7">
    <name type="scientific">Kribbella sancticallisti</name>
    <dbReference type="NCBI Taxonomy" id="460087"/>
    <lineage>
        <taxon>Bacteria</taxon>
        <taxon>Bacillati</taxon>
        <taxon>Actinomycetota</taxon>
        <taxon>Actinomycetes</taxon>
        <taxon>Propionibacteriales</taxon>
        <taxon>Kribbellaceae</taxon>
        <taxon>Kribbella</taxon>
    </lineage>
</organism>
<evidence type="ECO:0000259" key="5">
    <source>
        <dbReference type="SMART" id="SM00776"/>
    </source>
</evidence>
<evidence type="ECO:0000313" key="6">
    <source>
        <dbReference type="EMBL" id="GAA1605683.1"/>
    </source>
</evidence>
<keyword evidence="1" id="KW-0378">Hydrolase</keyword>
<sequence length="867" mass="92083">MLKLLLPLVLSSSFLVPAQASASSWTLPGVGGVGATVESADGRLRLKVSSKSADVLSVADLGVITSAGDLSKDLALTAESHRTLRTSYRMTTGKQRDRSVYQEESRLTFGNSSGSFALVVRVSDDGVAFRYELPGPVTVQRETGGFELAPDATSWLQPYNAQHENEHAQATASTAPTGQFGHPALFRAGGNYALLAESGLDGRYSGARLTHTQGSSRYDVQLADAAVASSGALATAWRTMIVGDLATVTGSTLVDDLADPARFSDTSWVQPGLSSWSWLAENSSPRDFERQKDYVDAAALRGLKYVLVDEGWSPVWLPELTRYARARGVEVLVWFHWTNLESQAQRDEWLPKLVAWGIKGVKVDFMESDTQGRYRWYDAILADTAKYRLMINFHGSTVPHGLARTWPHLMTMEGVRGEENGLNATRNTILPFTRNVIGSMDYTPTRFATPSNPKPQTTNAHELALPVVYESGWTHIVSSPEELASQPEGSRFLTQLPTSWDETRLIAGAPGSEAVIARRSGARWFVGGIRSGGAGTVAVPLSFLGGSGRWLVEVVSDSGSTLSRTSSVRRASEQLAIGVAERGGFALQACPYTAGLTTCDKPYRQAPGTTVLVDASSTEVAPGGTVQVQGIFVARTGGPVRDLVVAPEVPAGWTLVSRSPVRKNRLDDGESVSGSWTLRLGPAGARGDVELVVAGNYTAPDGRRIHSAGAVAIFAEPLPPRGSTYVSDLPWTNETNGYGRPQQRDHSHGGDNPPGTLSIAGQTFAKGVGSHAASSLTTWLGGACTRFVADVGVDDGTTTGEGSVTFVVVGDGRTLASTPVIRAGDSATHLDLDVTGIKRLTLATTDGADGKNSDHADWGGTALTCAP</sequence>
<dbReference type="Gene3D" id="2.70.98.10">
    <property type="match status" value="1"/>
</dbReference>
<dbReference type="Gene3D" id="2.60.120.1060">
    <property type="entry name" value="NPCBM/NEW2 domain"/>
    <property type="match status" value="1"/>
</dbReference>
<dbReference type="Gene3D" id="2.60.40.1180">
    <property type="entry name" value="Golgi alpha-mannosidase II"/>
    <property type="match status" value="1"/>
</dbReference>
<dbReference type="InterPro" id="IPR013780">
    <property type="entry name" value="Glyco_hydro_b"/>
</dbReference>
<dbReference type="EMBL" id="BAAAOS010000055">
    <property type="protein sequence ID" value="GAA1605683.1"/>
    <property type="molecule type" value="Genomic_DNA"/>
</dbReference>
<evidence type="ECO:0000313" key="7">
    <source>
        <dbReference type="Proteomes" id="UP001500393"/>
    </source>
</evidence>
<evidence type="ECO:0000256" key="2">
    <source>
        <dbReference type="ARBA" id="ARBA00023295"/>
    </source>
</evidence>
<feature type="domain" description="Glycosyl hydrolase family 98 putative carbohydrate-binding module" evidence="5">
    <location>
        <begin position="720"/>
        <end position="865"/>
    </location>
</feature>
<dbReference type="InterPro" id="IPR019563">
    <property type="entry name" value="GH97_catalytic"/>
</dbReference>
<dbReference type="SUPFAM" id="SSF49785">
    <property type="entry name" value="Galactose-binding domain-like"/>
    <property type="match status" value="1"/>
</dbReference>
<feature type="signal peptide" evidence="4">
    <location>
        <begin position="1"/>
        <end position="22"/>
    </location>
</feature>
<dbReference type="InterPro" id="IPR029486">
    <property type="entry name" value="GH97_N"/>
</dbReference>
<dbReference type="RefSeq" id="WP_344220960.1">
    <property type="nucleotide sequence ID" value="NZ_BAAAOS010000055.1"/>
</dbReference>
<dbReference type="InterPro" id="IPR014718">
    <property type="entry name" value="GH-type_carb-bd"/>
</dbReference>
<dbReference type="InterPro" id="IPR038637">
    <property type="entry name" value="NPCBM_sf"/>
</dbReference>
<protein>
    <recommendedName>
        <fullName evidence="5">Glycosyl hydrolase family 98 putative carbohydrate-binding module domain-containing protein</fullName>
    </recommendedName>
</protein>
<dbReference type="Proteomes" id="UP001500393">
    <property type="component" value="Unassembled WGS sequence"/>
</dbReference>
<name>A0ABN2EFX2_9ACTN</name>
<dbReference type="InterPro" id="IPR029483">
    <property type="entry name" value="GH97_C"/>
</dbReference>
<evidence type="ECO:0000256" key="3">
    <source>
        <dbReference type="SAM" id="MobiDB-lite"/>
    </source>
</evidence>
<dbReference type="Pfam" id="PF08305">
    <property type="entry name" value="NPCBM"/>
    <property type="match status" value="1"/>
</dbReference>
<keyword evidence="4" id="KW-0732">Signal</keyword>
<dbReference type="InterPro" id="IPR017853">
    <property type="entry name" value="GH"/>
</dbReference>